<dbReference type="PANTHER" id="PTHR43375:SF1">
    <property type="entry name" value="OROTIDINE 5'-PHOSPHATE DECARBOXYLASE"/>
    <property type="match status" value="1"/>
</dbReference>
<organism evidence="9 10">
    <name type="scientific">Compostimonas suwonensis</name>
    <dbReference type="NCBI Taxonomy" id="1048394"/>
    <lineage>
        <taxon>Bacteria</taxon>
        <taxon>Bacillati</taxon>
        <taxon>Actinomycetota</taxon>
        <taxon>Actinomycetes</taxon>
        <taxon>Micrococcales</taxon>
        <taxon>Microbacteriaceae</taxon>
        <taxon>Compostimonas</taxon>
    </lineage>
</organism>
<accession>A0A2M9BYG4</accession>
<gene>
    <name evidence="9" type="ORF">CLV54_0794</name>
</gene>
<dbReference type="NCBIfam" id="TIGR02127">
    <property type="entry name" value="pyrF_sub2"/>
    <property type="match status" value="1"/>
</dbReference>
<protein>
    <recommendedName>
        <fullName evidence="7">Orotidine-5'-phosphate decarboxylase</fullName>
        <ecNumber evidence="7">4.1.1.23</ecNumber>
    </recommendedName>
</protein>
<dbReference type="InterPro" id="IPR011060">
    <property type="entry name" value="RibuloseP-bd_barrel"/>
</dbReference>
<evidence type="ECO:0000259" key="8">
    <source>
        <dbReference type="SMART" id="SM00934"/>
    </source>
</evidence>
<keyword evidence="10" id="KW-1185">Reference proteome</keyword>
<dbReference type="GO" id="GO:0044205">
    <property type="term" value="P:'de novo' UMP biosynthetic process"/>
    <property type="evidence" value="ECO:0007669"/>
    <property type="project" value="UniProtKB-UniPathway"/>
</dbReference>
<keyword evidence="5" id="KW-0456">Lyase</keyword>
<dbReference type="Pfam" id="PF00215">
    <property type="entry name" value="OMPdecase"/>
    <property type="match status" value="1"/>
</dbReference>
<dbReference type="SUPFAM" id="SSF51366">
    <property type="entry name" value="Ribulose-phoshate binding barrel"/>
    <property type="match status" value="1"/>
</dbReference>
<reference evidence="9 10" key="1">
    <citation type="submission" date="2017-11" db="EMBL/GenBank/DDBJ databases">
        <title>Genomic Encyclopedia of Archaeal and Bacterial Type Strains, Phase II (KMG-II): From Individual Species to Whole Genera.</title>
        <authorList>
            <person name="Goeker M."/>
        </authorList>
    </citation>
    <scope>NUCLEOTIDE SEQUENCE [LARGE SCALE GENOMIC DNA]</scope>
    <source>
        <strain evidence="9 10">DSM 25625</strain>
    </source>
</reference>
<dbReference type="UniPathway" id="UPA00070">
    <property type="reaction ID" value="UER00120"/>
</dbReference>
<evidence type="ECO:0000256" key="3">
    <source>
        <dbReference type="ARBA" id="ARBA00022793"/>
    </source>
</evidence>
<dbReference type="AlphaFoldDB" id="A0A2M9BYG4"/>
<evidence type="ECO:0000313" key="10">
    <source>
        <dbReference type="Proteomes" id="UP000230161"/>
    </source>
</evidence>
<feature type="domain" description="Orotidine 5'-phosphate decarboxylase" evidence="8">
    <location>
        <begin position="25"/>
        <end position="282"/>
    </location>
</feature>
<dbReference type="Gene3D" id="3.20.20.70">
    <property type="entry name" value="Aldolase class I"/>
    <property type="match status" value="1"/>
</dbReference>
<dbReference type="InterPro" id="IPR013785">
    <property type="entry name" value="Aldolase_TIM"/>
</dbReference>
<dbReference type="GO" id="GO:0004590">
    <property type="term" value="F:orotidine-5'-phosphate decarboxylase activity"/>
    <property type="evidence" value="ECO:0007669"/>
    <property type="project" value="UniProtKB-UniRule"/>
</dbReference>
<comment type="catalytic activity">
    <reaction evidence="6">
        <text>orotidine 5'-phosphate + H(+) = UMP + CO2</text>
        <dbReference type="Rhea" id="RHEA:11596"/>
        <dbReference type="ChEBI" id="CHEBI:15378"/>
        <dbReference type="ChEBI" id="CHEBI:16526"/>
        <dbReference type="ChEBI" id="CHEBI:57538"/>
        <dbReference type="ChEBI" id="CHEBI:57865"/>
        <dbReference type="EC" id="4.1.1.23"/>
    </reaction>
</comment>
<dbReference type="InterPro" id="IPR011995">
    <property type="entry name" value="OMPdecase_type-2"/>
</dbReference>
<comment type="caution">
    <text evidence="9">The sequence shown here is derived from an EMBL/GenBank/DDBJ whole genome shotgun (WGS) entry which is preliminary data.</text>
</comment>
<keyword evidence="4" id="KW-0665">Pyrimidine biosynthesis</keyword>
<evidence type="ECO:0000256" key="2">
    <source>
        <dbReference type="ARBA" id="ARBA00008847"/>
    </source>
</evidence>
<keyword evidence="3" id="KW-0210">Decarboxylase</keyword>
<evidence type="ECO:0000256" key="4">
    <source>
        <dbReference type="ARBA" id="ARBA00022975"/>
    </source>
</evidence>
<evidence type="ECO:0000256" key="1">
    <source>
        <dbReference type="ARBA" id="ARBA00004861"/>
    </source>
</evidence>
<dbReference type="Proteomes" id="UP000230161">
    <property type="component" value="Unassembled WGS sequence"/>
</dbReference>
<comment type="pathway">
    <text evidence="1">Pyrimidine metabolism; UMP biosynthesis via de novo pathway; UMP from orotate: step 2/2.</text>
</comment>
<dbReference type="PANTHER" id="PTHR43375">
    <property type="entry name" value="OROTIDINE 5'-PHOSPHATE DECARBOXYLASE"/>
    <property type="match status" value="1"/>
</dbReference>
<dbReference type="SMART" id="SM00934">
    <property type="entry name" value="OMPdecase"/>
    <property type="match status" value="1"/>
</dbReference>
<evidence type="ECO:0000256" key="6">
    <source>
        <dbReference type="ARBA" id="ARBA00049157"/>
    </source>
</evidence>
<sequence>MSNAAPSPAMSFGDRLTQAFARYGRLCVGIDPHAYLLREWGLEDSAAGLREFGLRVVDAASGVAGIVKPQVAFFERHGSAGYAALEDVIAAARAAGLLVIADAKRGDIGTSVEAYGQTWLEPGSPLESDAMTVSAFQGVGSLAKPLDLARSAGKGLFVLAATSNPEAAAIQKATVRVDSTRESTVARAIIDEVTTWNHTEARSAIASVGVVIGATLDLTEFGIDTVSGSTGPAMPVLAPGFGQQGARVTQAQEIYGTLTRAVIVSESRSVLGAGPSGLAEAVERRTQEVREAIG</sequence>
<name>A0A2M9BYG4_9MICO</name>
<dbReference type="CDD" id="cd04725">
    <property type="entry name" value="OMP_decarboxylase_like"/>
    <property type="match status" value="1"/>
</dbReference>
<dbReference type="GO" id="GO:0006207">
    <property type="term" value="P:'de novo' pyrimidine nucleobase biosynthetic process"/>
    <property type="evidence" value="ECO:0007669"/>
    <property type="project" value="InterPro"/>
</dbReference>
<dbReference type="EMBL" id="PGFB01000002">
    <property type="protein sequence ID" value="PJJ63138.1"/>
    <property type="molecule type" value="Genomic_DNA"/>
</dbReference>
<evidence type="ECO:0000256" key="7">
    <source>
        <dbReference type="NCBIfam" id="TIGR02127"/>
    </source>
</evidence>
<dbReference type="EC" id="4.1.1.23" evidence="7"/>
<evidence type="ECO:0000256" key="5">
    <source>
        <dbReference type="ARBA" id="ARBA00023239"/>
    </source>
</evidence>
<comment type="similarity">
    <text evidence="2">Belongs to the OMP decarboxylase family. Type 2 subfamily.</text>
</comment>
<evidence type="ECO:0000313" key="9">
    <source>
        <dbReference type="EMBL" id="PJJ63138.1"/>
    </source>
</evidence>
<dbReference type="InterPro" id="IPR001754">
    <property type="entry name" value="OMPdeCOase_dom"/>
</dbReference>
<proteinExistence type="inferred from homology"/>